<evidence type="ECO:0000313" key="2">
    <source>
        <dbReference type="Proteomes" id="UP000245678"/>
    </source>
</evidence>
<gene>
    <name evidence="1" type="ORF">LX99_00418</name>
</gene>
<evidence type="ECO:0000313" key="1">
    <source>
        <dbReference type="EMBL" id="PWK79957.1"/>
    </source>
</evidence>
<proteinExistence type="predicted"/>
<dbReference type="Pfam" id="PF19666">
    <property type="entry name" value="DUF6169"/>
    <property type="match status" value="1"/>
</dbReference>
<name>A0A316HHW5_9SPHI</name>
<protein>
    <submittedName>
        <fullName evidence="1">Uncharacterized protein</fullName>
    </submittedName>
</protein>
<organism evidence="1 2">
    <name type="scientific">Mucilaginibacter oryzae</name>
    <dbReference type="NCBI Taxonomy" id="468058"/>
    <lineage>
        <taxon>Bacteria</taxon>
        <taxon>Pseudomonadati</taxon>
        <taxon>Bacteroidota</taxon>
        <taxon>Sphingobacteriia</taxon>
        <taxon>Sphingobacteriales</taxon>
        <taxon>Sphingobacteriaceae</taxon>
        <taxon>Mucilaginibacter</taxon>
    </lineage>
</organism>
<accession>A0A316HHW5</accession>
<comment type="caution">
    <text evidence="1">The sequence shown here is derived from an EMBL/GenBank/DDBJ whole genome shotgun (WGS) entry which is preliminary data.</text>
</comment>
<sequence>MNSYYSFLKEQDEDGSLFYWFATGDNFVYSVYFKTDEYSQYTQNFPLLLKTGYAFGFRKTPQTRSLRGKAFDPKVFPTIRQIINDFFDSSGNETMLLYHCDTSDKKQEKRSRLFNIWEHKAKVTHLERHAVEVFINETHYCLGFITPTKNPDLESIKIEFNDFAYFIVQEK</sequence>
<reference evidence="1 2" key="1">
    <citation type="submission" date="2018-05" db="EMBL/GenBank/DDBJ databases">
        <title>Genomic Encyclopedia of Archaeal and Bacterial Type Strains, Phase II (KMG-II): from individual species to whole genera.</title>
        <authorList>
            <person name="Goeker M."/>
        </authorList>
    </citation>
    <scope>NUCLEOTIDE SEQUENCE [LARGE SCALE GENOMIC DNA]</scope>
    <source>
        <strain evidence="1 2">DSM 19975</strain>
    </source>
</reference>
<dbReference type="EMBL" id="QGHA01000001">
    <property type="protein sequence ID" value="PWK79957.1"/>
    <property type="molecule type" value="Genomic_DNA"/>
</dbReference>
<dbReference type="Proteomes" id="UP000245678">
    <property type="component" value="Unassembled WGS sequence"/>
</dbReference>
<dbReference type="AlphaFoldDB" id="A0A316HHW5"/>
<dbReference type="RefSeq" id="WP_109605968.1">
    <property type="nucleotide sequence ID" value="NZ_QGHA01000001.1"/>
</dbReference>
<keyword evidence="2" id="KW-1185">Reference proteome</keyword>
<dbReference type="InterPro" id="IPR046167">
    <property type="entry name" value="DUF6169"/>
</dbReference>